<keyword evidence="10" id="KW-1185">Reference proteome</keyword>
<keyword evidence="4 7" id="KW-0812">Transmembrane</keyword>
<dbReference type="RefSeq" id="WP_341465132.1">
    <property type="nucleotide sequence ID" value="NZ_FOCG01000003.1"/>
</dbReference>
<proteinExistence type="inferred from homology"/>
<feature type="transmembrane region" description="Helical" evidence="7">
    <location>
        <begin position="163"/>
        <end position="188"/>
    </location>
</feature>
<evidence type="ECO:0000256" key="4">
    <source>
        <dbReference type="ARBA" id="ARBA00022692"/>
    </source>
</evidence>
<keyword evidence="3" id="KW-1003">Cell membrane</keyword>
<evidence type="ECO:0000313" key="10">
    <source>
        <dbReference type="Proteomes" id="UP000199158"/>
    </source>
</evidence>
<dbReference type="PANTHER" id="PTHR43744">
    <property type="entry name" value="ABC TRANSPORTER PERMEASE PROTEIN MG189-RELATED-RELATED"/>
    <property type="match status" value="1"/>
</dbReference>
<gene>
    <name evidence="9" type="ORF">SAMN05216180_2788</name>
</gene>
<dbReference type="Gene3D" id="1.10.3720.10">
    <property type="entry name" value="MetI-like"/>
    <property type="match status" value="1"/>
</dbReference>
<name>A0A1H8DVF1_9FIRM</name>
<evidence type="ECO:0000259" key="8">
    <source>
        <dbReference type="PROSITE" id="PS50928"/>
    </source>
</evidence>
<evidence type="ECO:0000256" key="7">
    <source>
        <dbReference type="RuleBase" id="RU363032"/>
    </source>
</evidence>
<feature type="transmembrane region" description="Helical" evidence="7">
    <location>
        <begin position="267"/>
        <end position="288"/>
    </location>
</feature>
<keyword evidence="5 7" id="KW-1133">Transmembrane helix</keyword>
<dbReference type="PANTHER" id="PTHR43744:SF8">
    <property type="entry name" value="SN-GLYCEROL-3-PHOSPHATE TRANSPORT SYSTEM PERMEASE PROTEIN UGPE"/>
    <property type="match status" value="1"/>
</dbReference>
<dbReference type="SUPFAM" id="SSF161098">
    <property type="entry name" value="MetI-like"/>
    <property type="match status" value="1"/>
</dbReference>
<evidence type="ECO:0000256" key="5">
    <source>
        <dbReference type="ARBA" id="ARBA00022989"/>
    </source>
</evidence>
<comment type="similarity">
    <text evidence="7">Belongs to the binding-protein-dependent transport system permease family.</text>
</comment>
<feature type="transmembrane region" description="Helical" evidence="7">
    <location>
        <begin position="95"/>
        <end position="116"/>
    </location>
</feature>
<dbReference type="GO" id="GO:0005886">
    <property type="term" value="C:plasma membrane"/>
    <property type="evidence" value="ECO:0007669"/>
    <property type="project" value="UniProtKB-SubCell"/>
</dbReference>
<keyword evidence="2 7" id="KW-0813">Transport</keyword>
<dbReference type="InterPro" id="IPR035906">
    <property type="entry name" value="MetI-like_sf"/>
</dbReference>
<comment type="subcellular location">
    <subcellularLocation>
        <location evidence="1 7">Cell membrane</location>
        <topology evidence="1 7">Multi-pass membrane protein</topology>
    </subcellularLocation>
</comment>
<evidence type="ECO:0000256" key="6">
    <source>
        <dbReference type="ARBA" id="ARBA00023136"/>
    </source>
</evidence>
<dbReference type="STRING" id="474960.SAMN05216180_2788"/>
<feature type="transmembrane region" description="Helical" evidence="7">
    <location>
        <begin position="29"/>
        <end position="51"/>
    </location>
</feature>
<organism evidence="9 10">
    <name type="scientific">Hydrogenoanaerobacterium saccharovorans</name>
    <dbReference type="NCBI Taxonomy" id="474960"/>
    <lineage>
        <taxon>Bacteria</taxon>
        <taxon>Bacillati</taxon>
        <taxon>Bacillota</taxon>
        <taxon>Clostridia</taxon>
        <taxon>Eubacteriales</taxon>
        <taxon>Oscillospiraceae</taxon>
        <taxon>Hydrogenoanaerobacterium</taxon>
    </lineage>
</organism>
<dbReference type="InterPro" id="IPR000515">
    <property type="entry name" value="MetI-like"/>
</dbReference>
<evidence type="ECO:0000313" key="9">
    <source>
        <dbReference type="EMBL" id="SEN10508.1"/>
    </source>
</evidence>
<dbReference type="Pfam" id="PF00528">
    <property type="entry name" value="BPD_transp_1"/>
    <property type="match status" value="1"/>
</dbReference>
<evidence type="ECO:0000256" key="2">
    <source>
        <dbReference type="ARBA" id="ARBA00022448"/>
    </source>
</evidence>
<sequence length="303" mass="33868">MTGIQTAKPQLKQLKPMPVHKRKAPIGKIIIYLVLSLWAITTMYPFFWVIINSFKKKGLIRSDSFSIPIGDSFSLDNYRTAFERVDILGAYKNSLIISISVTLVVVLLAGFAAYGLSRYNFKGKNAVYSLIVASMMFPVFSTIIPVFRMMFSWKIANTGNVGLSLFSVILPQIAGNLAFSIIVLMGFIKSLPIDLEEAAFMEGCNIFQIFFRIIVPITKPSFATVAIFTFLWSYNDLFTQMFFLRYKESYTITLLLNEISSQAGVNYGLMTAAVVLVVVPVLIVYIFLQKNIIKGMTAGAIKG</sequence>
<keyword evidence="6 7" id="KW-0472">Membrane</keyword>
<dbReference type="PROSITE" id="PS50928">
    <property type="entry name" value="ABC_TM1"/>
    <property type="match status" value="1"/>
</dbReference>
<dbReference type="Proteomes" id="UP000199158">
    <property type="component" value="Unassembled WGS sequence"/>
</dbReference>
<dbReference type="AlphaFoldDB" id="A0A1H8DVF1"/>
<evidence type="ECO:0000256" key="1">
    <source>
        <dbReference type="ARBA" id="ARBA00004651"/>
    </source>
</evidence>
<evidence type="ECO:0000256" key="3">
    <source>
        <dbReference type="ARBA" id="ARBA00022475"/>
    </source>
</evidence>
<reference evidence="9 10" key="1">
    <citation type="submission" date="2016-10" db="EMBL/GenBank/DDBJ databases">
        <authorList>
            <person name="de Groot N.N."/>
        </authorList>
    </citation>
    <scope>NUCLEOTIDE SEQUENCE [LARGE SCALE GENOMIC DNA]</scope>
    <source>
        <strain evidence="9 10">CGMCC 1.5070</strain>
    </source>
</reference>
<protein>
    <submittedName>
        <fullName evidence="9">Raffinose/stachyose/melibiose transport system permease protein</fullName>
    </submittedName>
</protein>
<accession>A0A1H8DVF1</accession>
<dbReference type="CDD" id="cd06261">
    <property type="entry name" value="TM_PBP2"/>
    <property type="match status" value="1"/>
</dbReference>
<feature type="transmembrane region" description="Helical" evidence="7">
    <location>
        <begin position="128"/>
        <end position="151"/>
    </location>
</feature>
<feature type="domain" description="ABC transmembrane type-1" evidence="8">
    <location>
        <begin position="91"/>
        <end position="288"/>
    </location>
</feature>
<dbReference type="GO" id="GO:0055085">
    <property type="term" value="P:transmembrane transport"/>
    <property type="evidence" value="ECO:0007669"/>
    <property type="project" value="InterPro"/>
</dbReference>
<dbReference type="EMBL" id="FOCG01000003">
    <property type="protein sequence ID" value="SEN10508.1"/>
    <property type="molecule type" value="Genomic_DNA"/>
</dbReference>
<feature type="transmembrane region" description="Helical" evidence="7">
    <location>
        <begin position="209"/>
        <end position="234"/>
    </location>
</feature>